<sequence length="145" mass="15881">MKQKIAPDTSHTSIPTAPPQASPTPSERIAALEKEVKLLRRDLAAANQNKDNTQITQIKSLSAPLSLGGDLNVLLFFFCEVMTPRKLVRSLPSCDKTMHLTQSDCVTLAKGFDYVSKTSGSDGYAVGIFLQKYPFMSSMCERPLS</sequence>
<gene>
    <name evidence="3" type="ORF">TrST_g3724</name>
</gene>
<name>A0A9W7BIJ2_9STRA</name>
<organism evidence="3 4">
    <name type="scientific">Triparma strigata</name>
    <dbReference type="NCBI Taxonomy" id="1606541"/>
    <lineage>
        <taxon>Eukaryota</taxon>
        <taxon>Sar</taxon>
        <taxon>Stramenopiles</taxon>
        <taxon>Ochrophyta</taxon>
        <taxon>Bolidophyceae</taxon>
        <taxon>Parmales</taxon>
        <taxon>Triparmaceae</taxon>
        <taxon>Triparma</taxon>
    </lineage>
</organism>
<feature type="coiled-coil region" evidence="1">
    <location>
        <begin position="29"/>
        <end position="56"/>
    </location>
</feature>
<reference evidence="4" key="1">
    <citation type="journal article" date="2023" name="Commun. Biol.">
        <title>Genome analysis of Parmales, the sister group of diatoms, reveals the evolutionary specialization of diatoms from phago-mixotrophs to photoautotrophs.</title>
        <authorList>
            <person name="Ban H."/>
            <person name="Sato S."/>
            <person name="Yoshikawa S."/>
            <person name="Yamada K."/>
            <person name="Nakamura Y."/>
            <person name="Ichinomiya M."/>
            <person name="Sato N."/>
            <person name="Blanc-Mathieu R."/>
            <person name="Endo H."/>
            <person name="Kuwata A."/>
            <person name="Ogata H."/>
        </authorList>
    </citation>
    <scope>NUCLEOTIDE SEQUENCE [LARGE SCALE GENOMIC DNA]</scope>
    <source>
        <strain evidence="4">NIES 3701</strain>
    </source>
</reference>
<evidence type="ECO:0000256" key="1">
    <source>
        <dbReference type="SAM" id="Coils"/>
    </source>
</evidence>
<accession>A0A9W7BIJ2</accession>
<evidence type="ECO:0000313" key="4">
    <source>
        <dbReference type="Proteomes" id="UP001165085"/>
    </source>
</evidence>
<evidence type="ECO:0000313" key="3">
    <source>
        <dbReference type="EMBL" id="GMH87323.1"/>
    </source>
</evidence>
<dbReference type="EMBL" id="BRXY01000326">
    <property type="protein sequence ID" value="GMH87323.1"/>
    <property type="molecule type" value="Genomic_DNA"/>
</dbReference>
<keyword evidence="4" id="KW-1185">Reference proteome</keyword>
<feature type="region of interest" description="Disordered" evidence="2">
    <location>
        <begin position="1"/>
        <end position="26"/>
    </location>
</feature>
<keyword evidence="1" id="KW-0175">Coiled coil</keyword>
<dbReference type="AlphaFoldDB" id="A0A9W7BIJ2"/>
<dbReference type="Proteomes" id="UP001165085">
    <property type="component" value="Unassembled WGS sequence"/>
</dbReference>
<evidence type="ECO:0000256" key="2">
    <source>
        <dbReference type="SAM" id="MobiDB-lite"/>
    </source>
</evidence>
<proteinExistence type="predicted"/>
<dbReference type="OrthoDB" id="10509050at2759"/>
<protein>
    <submittedName>
        <fullName evidence="3">Uncharacterized protein</fullName>
    </submittedName>
</protein>
<comment type="caution">
    <text evidence="3">The sequence shown here is derived from an EMBL/GenBank/DDBJ whole genome shotgun (WGS) entry which is preliminary data.</text>
</comment>